<evidence type="ECO:0000256" key="3">
    <source>
        <dbReference type="SAM" id="Phobius"/>
    </source>
</evidence>
<dbReference type="PROSITE" id="PS01180">
    <property type="entry name" value="CUB"/>
    <property type="match status" value="1"/>
</dbReference>
<keyword evidence="3" id="KW-0472">Membrane</keyword>
<dbReference type="PROSITE" id="PS50068">
    <property type="entry name" value="LDLRA_2"/>
    <property type="match status" value="1"/>
</dbReference>
<organism evidence="5 6">
    <name type="scientific">Nezara viridula</name>
    <name type="common">Southern green stink bug</name>
    <name type="synonym">Cimex viridulus</name>
    <dbReference type="NCBI Taxonomy" id="85310"/>
    <lineage>
        <taxon>Eukaryota</taxon>
        <taxon>Metazoa</taxon>
        <taxon>Ecdysozoa</taxon>
        <taxon>Arthropoda</taxon>
        <taxon>Hexapoda</taxon>
        <taxon>Insecta</taxon>
        <taxon>Pterygota</taxon>
        <taxon>Neoptera</taxon>
        <taxon>Paraneoptera</taxon>
        <taxon>Hemiptera</taxon>
        <taxon>Heteroptera</taxon>
        <taxon>Panheteroptera</taxon>
        <taxon>Pentatomomorpha</taxon>
        <taxon>Pentatomoidea</taxon>
        <taxon>Pentatomidae</taxon>
        <taxon>Pentatominae</taxon>
        <taxon>Nezara</taxon>
    </lineage>
</organism>
<dbReference type="SMART" id="SM00042">
    <property type="entry name" value="CUB"/>
    <property type="match status" value="1"/>
</dbReference>
<evidence type="ECO:0000259" key="4">
    <source>
        <dbReference type="PROSITE" id="PS01180"/>
    </source>
</evidence>
<evidence type="ECO:0000313" key="5">
    <source>
        <dbReference type="EMBL" id="CAH1403619.1"/>
    </source>
</evidence>
<sequence length="884" mass="99407">MSVEEKSRPLAGGLWCGTSWGPVLYYSETDSLSLHITLLTLSSDQNGYNFDFRISYKMLSRTVATTRFGGVIIRDLEDKSLEEANNIDLATNRSQLEGEYFLGNRIGMTYCSRMFSDCDRKDCRLQSPNFPGVYPRNMTCYYAVRQQAIPKGKHALISVYQPEGQLVNIRSQSALYIAPTQTSNSHFKSLKVWEECDEVQDYVTVYDGYTTRDPVLLRFCGGGASVPRAVSSGPELLVEFSTSPYGTFLYPATIPQPLHGFQLKVAVEFVDREEPLYTRNKKCEFWLSGTGHGVLESPRNSLPPNTTCLYHFWGAVPGTTAPPKQHPRPPRYRVWLSILKYHVGLSPNEEMQPQYSEKKDVDCSTSLNIWDGTIKTAPACAKENCKDTSQQTVMNSGVKLLASYCQQQIPRSCDHQLLSNLTRPCTLSESFLSSGDSATLELKMVEATVLRRVSFKALYEFVDFHQDGEQYGIGKCSRIFTPHQIHPSIQYTAQNFASPREIFLFGRGGSKNISCRYRFEAQKGERVRLTLTNLRAGNRSDCETQNEGGWGRLECVGKPSAFVQIQEVPVSGSEIFLPKDCLCTNAEPFLPFTYTSNSHIVELHFIVNNMSHFDDYTNLGFEGTWEFVRRPPCEKRKLLHGPSGEIIFTAPSQSREDINCEGQPWVIEPSQARYLYVKVPGVVVGRSGNNARDRRYCYTENRIELHSQSTHVMVCPTPDSPNNIVEIFSDGWVIANSAERLPPDWAKNDKKESRNIIVEFSGRQAGVYIVTWLELIRRRTEDTTMGLLGDCPFKCPELDACINSTLWCDGTSNCPSGFDESPNHCLPLPPVQLALLSIIILISISLVVTFLCRLRKGRRRQSLKSLPSDTDTIVSSSGGKEVIC</sequence>
<keyword evidence="3" id="KW-0812">Transmembrane</keyword>
<dbReference type="GO" id="GO:0005886">
    <property type="term" value="C:plasma membrane"/>
    <property type="evidence" value="ECO:0007669"/>
    <property type="project" value="TreeGrafter"/>
</dbReference>
<evidence type="ECO:0000256" key="2">
    <source>
        <dbReference type="PROSITE-ProRule" id="PRU00124"/>
    </source>
</evidence>
<proteinExistence type="predicted"/>
<keyword evidence="3" id="KW-1133">Transmembrane helix</keyword>
<dbReference type="InterPro" id="IPR056707">
    <property type="entry name" value="DUF7805"/>
</dbReference>
<dbReference type="Pfam" id="PF25090">
    <property type="entry name" value="DUF7805"/>
    <property type="match status" value="1"/>
</dbReference>
<gene>
    <name evidence="5" type="ORF">NEZAVI_LOCUS12205</name>
</gene>
<reference evidence="5" key="1">
    <citation type="submission" date="2022-01" db="EMBL/GenBank/DDBJ databases">
        <authorList>
            <person name="King R."/>
        </authorList>
    </citation>
    <scope>NUCLEOTIDE SEQUENCE</scope>
</reference>
<dbReference type="FunFam" id="2.60.120.290:FF:000065">
    <property type="entry name" value="Uncharacterized protein, isoform E"/>
    <property type="match status" value="1"/>
</dbReference>
<dbReference type="AlphaFoldDB" id="A0A9P0HK58"/>
<dbReference type="CDD" id="cd00041">
    <property type="entry name" value="CUB"/>
    <property type="match status" value="1"/>
</dbReference>
<comment type="caution">
    <text evidence="2">Lacks conserved residue(s) required for the propagation of feature annotation.</text>
</comment>
<dbReference type="InterPro" id="IPR000859">
    <property type="entry name" value="CUB_dom"/>
</dbReference>
<dbReference type="EMBL" id="OV725081">
    <property type="protein sequence ID" value="CAH1403619.1"/>
    <property type="molecule type" value="Genomic_DNA"/>
</dbReference>
<evidence type="ECO:0000256" key="1">
    <source>
        <dbReference type="ARBA" id="ARBA00023157"/>
    </source>
</evidence>
<dbReference type="OrthoDB" id="10037824at2759"/>
<keyword evidence="6" id="KW-1185">Reference proteome</keyword>
<keyword evidence="1" id="KW-1015">Disulfide bond</keyword>
<protein>
    <recommendedName>
        <fullName evidence="4">CUB domain-containing protein</fullName>
    </recommendedName>
</protein>
<accession>A0A9P0HK58</accession>
<dbReference type="Gene3D" id="2.60.120.290">
    <property type="entry name" value="Spermadhesin, CUB domain"/>
    <property type="match status" value="3"/>
</dbReference>
<dbReference type="SMART" id="SM00192">
    <property type="entry name" value="LDLa"/>
    <property type="match status" value="1"/>
</dbReference>
<dbReference type="InterPro" id="IPR035914">
    <property type="entry name" value="Sperma_CUB_dom_sf"/>
</dbReference>
<dbReference type="PANTHER" id="PTHR47537:SF4">
    <property type="entry name" value="GH12701P"/>
    <property type="match status" value="1"/>
</dbReference>
<feature type="domain" description="CUB" evidence="4">
    <location>
        <begin position="111"/>
        <end position="268"/>
    </location>
</feature>
<dbReference type="InterPro" id="IPR053207">
    <property type="entry name" value="Non-NMDA_GluR_Accessory"/>
</dbReference>
<dbReference type="Proteomes" id="UP001152798">
    <property type="component" value="Chromosome 5"/>
</dbReference>
<dbReference type="Gene3D" id="2.40.128.620">
    <property type="match status" value="1"/>
</dbReference>
<dbReference type="SUPFAM" id="SSF49854">
    <property type="entry name" value="Spermadhesin, CUB domain"/>
    <property type="match status" value="2"/>
</dbReference>
<dbReference type="PANTHER" id="PTHR47537">
    <property type="entry name" value="CUBILIN"/>
    <property type="match status" value="1"/>
</dbReference>
<feature type="transmembrane region" description="Helical" evidence="3">
    <location>
        <begin position="833"/>
        <end position="854"/>
    </location>
</feature>
<name>A0A9P0HK58_NEZVI</name>
<evidence type="ECO:0000313" key="6">
    <source>
        <dbReference type="Proteomes" id="UP001152798"/>
    </source>
</evidence>
<dbReference type="InterPro" id="IPR002172">
    <property type="entry name" value="LDrepeatLR_classA_rpt"/>
</dbReference>